<feature type="transmembrane region" description="Helical" evidence="6">
    <location>
        <begin position="120"/>
        <end position="139"/>
    </location>
</feature>
<feature type="domain" description="EamA" evidence="7">
    <location>
        <begin position="29"/>
        <end position="162"/>
    </location>
</feature>
<dbReference type="PANTHER" id="PTHR32322">
    <property type="entry name" value="INNER MEMBRANE TRANSPORTER"/>
    <property type="match status" value="1"/>
</dbReference>
<evidence type="ECO:0000256" key="3">
    <source>
        <dbReference type="ARBA" id="ARBA00022692"/>
    </source>
</evidence>
<dbReference type="OrthoDB" id="8162550at2"/>
<dbReference type="InterPro" id="IPR037185">
    <property type="entry name" value="EmrE-like"/>
</dbReference>
<dbReference type="EMBL" id="RXNS01000011">
    <property type="protein sequence ID" value="RTR02435.1"/>
    <property type="molecule type" value="Genomic_DNA"/>
</dbReference>
<gene>
    <name evidence="8" type="ORF">EKG36_12615</name>
</gene>
<name>A0A3S0JVQ1_9GAMM</name>
<evidence type="ECO:0000313" key="8">
    <source>
        <dbReference type="EMBL" id="RTR02435.1"/>
    </source>
</evidence>
<evidence type="ECO:0000256" key="2">
    <source>
        <dbReference type="ARBA" id="ARBA00007362"/>
    </source>
</evidence>
<feature type="transmembrane region" description="Helical" evidence="6">
    <location>
        <begin position="28"/>
        <end position="47"/>
    </location>
</feature>
<evidence type="ECO:0000259" key="7">
    <source>
        <dbReference type="Pfam" id="PF00892"/>
    </source>
</evidence>
<comment type="caution">
    <text evidence="8">The sequence shown here is derived from an EMBL/GenBank/DDBJ whole genome shotgun (WGS) entry which is preliminary data.</text>
</comment>
<evidence type="ECO:0000256" key="5">
    <source>
        <dbReference type="ARBA" id="ARBA00023136"/>
    </source>
</evidence>
<dbReference type="InterPro" id="IPR000620">
    <property type="entry name" value="EamA_dom"/>
</dbReference>
<keyword evidence="4 6" id="KW-1133">Transmembrane helix</keyword>
<dbReference type="PANTHER" id="PTHR32322:SF2">
    <property type="entry name" value="EAMA DOMAIN-CONTAINING PROTEIN"/>
    <property type="match status" value="1"/>
</dbReference>
<feature type="transmembrane region" description="Helical" evidence="6">
    <location>
        <begin position="292"/>
        <end position="312"/>
    </location>
</feature>
<feature type="transmembrane region" description="Helical" evidence="6">
    <location>
        <begin position="59"/>
        <end position="78"/>
    </location>
</feature>
<dbReference type="GO" id="GO:0016020">
    <property type="term" value="C:membrane"/>
    <property type="evidence" value="ECO:0007669"/>
    <property type="project" value="UniProtKB-SubCell"/>
</dbReference>
<feature type="transmembrane region" description="Helical" evidence="6">
    <location>
        <begin position="146"/>
        <end position="166"/>
    </location>
</feature>
<protein>
    <submittedName>
        <fullName evidence="8">DMT family transporter</fullName>
    </submittedName>
</protein>
<dbReference type="Proteomes" id="UP000267400">
    <property type="component" value="Unassembled WGS sequence"/>
</dbReference>
<dbReference type="SUPFAM" id="SSF103481">
    <property type="entry name" value="Multidrug resistance efflux transporter EmrE"/>
    <property type="match status" value="2"/>
</dbReference>
<dbReference type="AlphaFoldDB" id="A0A3S0JVQ1"/>
<organism evidence="8 9">
    <name type="scientific">Halomonas nitroreducens</name>
    <dbReference type="NCBI Taxonomy" id="447425"/>
    <lineage>
        <taxon>Bacteria</taxon>
        <taxon>Pseudomonadati</taxon>
        <taxon>Pseudomonadota</taxon>
        <taxon>Gammaproteobacteria</taxon>
        <taxon>Oceanospirillales</taxon>
        <taxon>Halomonadaceae</taxon>
        <taxon>Halomonas</taxon>
    </lineage>
</organism>
<evidence type="ECO:0000256" key="1">
    <source>
        <dbReference type="ARBA" id="ARBA00004141"/>
    </source>
</evidence>
<sequence>MSALQSFAVSRLPLTHVSPLPIDADQRLLGVCAALAAVLIWSTYFLSLRQGALSPIGRLDLTLFRYGVPGLVLLPLLWRRWTVIRAVNPLWLAGMVLGAGVPFFLLGAVGMSWAPVAHGSTLIPGAAPLFVTFIAVLVFRQPLGRWRCGGLVAVLAGVICLLWNGWRDSATLGMGQLMFLWASLMWAVFTLSVRQSGLAPLEATAVVTVPNGLAAGLYLLLGPGESTLPDLSPITWLPQLLVQGGLVGLGSGLMVGLAIRRLGAEAASVLGSLTPVSATLLALWWLDEAISLPTLMGLGLVTLGVIAASGWLGNGPGIRRRVAFHPARR</sequence>
<comment type="similarity">
    <text evidence="2">Belongs to the EamA transporter family.</text>
</comment>
<dbReference type="InterPro" id="IPR050638">
    <property type="entry name" value="AA-Vitamin_Transporters"/>
</dbReference>
<dbReference type="Pfam" id="PF00892">
    <property type="entry name" value="EamA"/>
    <property type="match status" value="2"/>
</dbReference>
<evidence type="ECO:0000256" key="6">
    <source>
        <dbReference type="SAM" id="Phobius"/>
    </source>
</evidence>
<evidence type="ECO:0000256" key="4">
    <source>
        <dbReference type="ARBA" id="ARBA00022989"/>
    </source>
</evidence>
<accession>A0A3S0JVQ1</accession>
<feature type="transmembrane region" description="Helical" evidence="6">
    <location>
        <begin position="241"/>
        <end position="259"/>
    </location>
</feature>
<feature type="transmembrane region" description="Helical" evidence="6">
    <location>
        <begin position="90"/>
        <end position="114"/>
    </location>
</feature>
<feature type="transmembrane region" description="Helical" evidence="6">
    <location>
        <begin position="266"/>
        <end position="286"/>
    </location>
</feature>
<evidence type="ECO:0000313" key="9">
    <source>
        <dbReference type="Proteomes" id="UP000267400"/>
    </source>
</evidence>
<comment type="subcellular location">
    <subcellularLocation>
        <location evidence="1">Membrane</location>
        <topology evidence="1">Multi-pass membrane protein</topology>
    </subcellularLocation>
</comment>
<feature type="transmembrane region" description="Helical" evidence="6">
    <location>
        <begin position="203"/>
        <end position="221"/>
    </location>
</feature>
<feature type="domain" description="EamA" evidence="7">
    <location>
        <begin position="174"/>
        <end position="307"/>
    </location>
</feature>
<keyword evidence="9" id="KW-1185">Reference proteome</keyword>
<reference evidence="8 9" key="1">
    <citation type="submission" date="2018-12" db="EMBL/GenBank/DDBJ databases">
        <authorList>
            <person name="Yu L."/>
        </authorList>
    </citation>
    <scope>NUCLEOTIDE SEQUENCE [LARGE SCALE GENOMIC DNA]</scope>
    <source>
        <strain evidence="8 9">11S</strain>
    </source>
</reference>
<keyword evidence="3 6" id="KW-0812">Transmembrane</keyword>
<keyword evidence="5 6" id="KW-0472">Membrane</keyword>
<feature type="transmembrane region" description="Helical" evidence="6">
    <location>
        <begin position="172"/>
        <end position="191"/>
    </location>
</feature>
<proteinExistence type="inferred from homology"/>